<dbReference type="InterPro" id="IPR012807">
    <property type="entry name" value="Anti-sigma_ChrR"/>
</dbReference>
<dbReference type="InterPro" id="IPR025979">
    <property type="entry name" value="ChrR-like_cupin_dom"/>
</dbReference>
<dbReference type="Gene3D" id="1.10.10.1320">
    <property type="entry name" value="Anti-sigma factor, zinc-finger domain"/>
    <property type="match status" value="1"/>
</dbReference>
<sequence>MTASRHPSPELLARHAAGSLSPAAALVVECHLALCDGCAAAHRETLALGGLLLERLSPSELDARLFERTLARLDEKRPAATRPAARPARDLGIELPAPIAERATSGWRWMGPGMAFARLDVPEDPRTSLVLFRIGAGRRMPTHGHSGEELTLVLHGAFEDEHGRCAAGDLAEEDDDSHHTPVVVGGETCVCLASIEGRLRPHGLIGRLVGPLIGL</sequence>
<proteinExistence type="predicted"/>
<dbReference type="InterPro" id="IPR014710">
    <property type="entry name" value="RmlC-like_jellyroll"/>
</dbReference>
<organism evidence="2">
    <name type="scientific">uncultured Pleomorphomonas sp</name>
    <dbReference type="NCBI Taxonomy" id="442121"/>
    <lineage>
        <taxon>Bacteria</taxon>
        <taxon>Pseudomonadati</taxon>
        <taxon>Pseudomonadota</taxon>
        <taxon>Alphaproteobacteria</taxon>
        <taxon>Hyphomicrobiales</taxon>
        <taxon>Pleomorphomonadaceae</taxon>
        <taxon>Pleomorphomonas</taxon>
        <taxon>environmental samples</taxon>
    </lineage>
</organism>
<accession>A0A212L263</accession>
<dbReference type="NCBIfam" id="TIGR02451">
    <property type="entry name" value="anti_sig_ChrR"/>
    <property type="match status" value="1"/>
</dbReference>
<evidence type="ECO:0000313" key="2">
    <source>
        <dbReference type="EMBL" id="SCM71449.1"/>
    </source>
</evidence>
<dbReference type="Gene3D" id="2.60.120.10">
    <property type="entry name" value="Jelly Rolls"/>
    <property type="match status" value="1"/>
</dbReference>
<protein>
    <submittedName>
        <fullName evidence="2">Anti-sigma-E factor ChrR</fullName>
    </submittedName>
</protein>
<dbReference type="SUPFAM" id="SSF51182">
    <property type="entry name" value="RmlC-like cupins"/>
    <property type="match status" value="1"/>
</dbReference>
<dbReference type="EMBL" id="FMJD01000002">
    <property type="protein sequence ID" value="SCM71449.1"/>
    <property type="molecule type" value="Genomic_DNA"/>
</dbReference>
<evidence type="ECO:0000259" key="1">
    <source>
        <dbReference type="Pfam" id="PF12973"/>
    </source>
</evidence>
<dbReference type="AlphaFoldDB" id="A0A212L263"/>
<reference evidence="2" key="1">
    <citation type="submission" date="2016-08" db="EMBL/GenBank/DDBJ databases">
        <authorList>
            <person name="Seilhamer J.J."/>
        </authorList>
    </citation>
    <scope>NUCLEOTIDE SEQUENCE</scope>
    <source>
        <strain evidence="2">86</strain>
    </source>
</reference>
<gene>
    <name evidence="2" type="primary">chrR</name>
    <name evidence="2" type="ORF">KL86PLE_100201</name>
</gene>
<dbReference type="InterPro" id="IPR011051">
    <property type="entry name" value="RmlC_Cupin_sf"/>
</dbReference>
<dbReference type="RefSeq" id="WP_288199009.1">
    <property type="nucleotide sequence ID" value="NZ_LT608334.1"/>
</dbReference>
<dbReference type="InterPro" id="IPR041916">
    <property type="entry name" value="Anti_sigma_zinc_sf"/>
</dbReference>
<dbReference type="CDD" id="cd20301">
    <property type="entry name" value="cupin_ChrR"/>
    <property type="match status" value="1"/>
</dbReference>
<dbReference type="Pfam" id="PF12973">
    <property type="entry name" value="Cupin_7"/>
    <property type="match status" value="1"/>
</dbReference>
<name>A0A212L263_9HYPH</name>
<feature type="domain" description="ChrR-like cupin" evidence="1">
    <location>
        <begin position="103"/>
        <end position="192"/>
    </location>
</feature>